<dbReference type="EMBL" id="JAFBCV010000010">
    <property type="protein sequence ID" value="MBM7839923.1"/>
    <property type="molecule type" value="Genomic_DNA"/>
</dbReference>
<evidence type="ECO:0000259" key="2">
    <source>
        <dbReference type="Pfam" id="PF12395"/>
    </source>
</evidence>
<dbReference type="InterPro" id="IPR022123">
    <property type="entry name" value="DUF3658"/>
</dbReference>
<feature type="domain" description="DUF1835" evidence="1">
    <location>
        <begin position="65"/>
        <end position="187"/>
    </location>
</feature>
<dbReference type="Proteomes" id="UP001179280">
    <property type="component" value="Unassembled WGS sequence"/>
</dbReference>
<feature type="domain" description="DUF3658" evidence="2">
    <location>
        <begin position="227"/>
        <end position="336"/>
    </location>
</feature>
<name>A0ABS2SWP8_9BACI</name>
<dbReference type="Pfam" id="PF08874">
    <property type="entry name" value="DUF1835"/>
    <property type="match status" value="1"/>
</dbReference>
<evidence type="ECO:0008006" key="5">
    <source>
        <dbReference type="Google" id="ProtNLM"/>
    </source>
</evidence>
<reference evidence="3" key="1">
    <citation type="submission" date="2021-01" db="EMBL/GenBank/DDBJ databases">
        <title>Genomic Encyclopedia of Type Strains, Phase IV (KMG-IV): sequencing the most valuable type-strain genomes for metagenomic binning, comparative biology and taxonomic classification.</title>
        <authorList>
            <person name="Goeker M."/>
        </authorList>
    </citation>
    <scope>NUCLEOTIDE SEQUENCE</scope>
    <source>
        <strain evidence="3">DSM 21943</strain>
    </source>
</reference>
<evidence type="ECO:0000313" key="3">
    <source>
        <dbReference type="EMBL" id="MBM7839923.1"/>
    </source>
</evidence>
<comment type="caution">
    <text evidence="3">The sequence shown here is derived from an EMBL/GenBank/DDBJ whole genome shotgun (WGS) entry which is preliminary data.</text>
</comment>
<dbReference type="RefSeq" id="WP_204467246.1">
    <property type="nucleotide sequence ID" value="NZ_JAFBCV010000010.1"/>
</dbReference>
<dbReference type="Pfam" id="PF12395">
    <property type="entry name" value="DUF3658"/>
    <property type="match status" value="1"/>
</dbReference>
<evidence type="ECO:0000259" key="1">
    <source>
        <dbReference type="Pfam" id="PF08874"/>
    </source>
</evidence>
<protein>
    <recommendedName>
        <fullName evidence="5">DUF1835 domain-containing protein</fullName>
    </recommendedName>
</protein>
<keyword evidence="4" id="KW-1185">Reference proteome</keyword>
<dbReference type="InterPro" id="IPR014973">
    <property type="entry name" value="DUF1835"/>
</dbReference>
<sequence length="344" mass="39697">MDEINQIKEAIAKMDESEAKSLLQLIMISADQSEDEQTLKTVQSIKQSLVETGQTEENQQQVETVHILFGDAVGGSLEFAVRKTPYLNTDGIIVLPENLAVGPVKSLHTKEGIDHRYQWLKDNFRDYFSEIDEDRERTLMALEKVKNIEPHQQVIIWTSENAAEQTGLRIVLYLLQNKGIEVSELNTYQSFHNLYSSPELEYGEFSPSTVEIEPENLLQLYKQFKFKAINHSKCQALVGEARELLSSESTLRTWNHKGLSHSAEDRDDAFIILCAKRLHQEMGKSDYMLVVRLIGEVLGHMQQYTGDQWIEYRIRALIKKGIFSYRGKLRAMRFYEVKLNEEYA</sequence>
<proteinExistence type="predicted"/>
<organism evidence="3 4">
    <name type="scientific">Shouchella xiaoxiensis</name>
    <dbReference type="NCBI Taxonomy" id="766895"/>
    <lineage>
        <taxon>Bacteria</taxon>
        <taxon>Bacillati</taxon>
        <taxon>Bacillota</taxon>
        <taxon>Bacilli</taxon>
        <taxon>Bacillales</taxon>
        <taxon>Bacillaceae</taxon>
        <taxon>Shouchella</taxon>
    </lineage>
</organism>
<accession>A0ABS2SWP8</accession>
<evidence type="ECO:0000313" key="4">
    <source>
        <dbReference type="Proteomes" id="UP001179280"/>
    </source>
</evidence>
<gene>
    <name evidence="3" type="ORF">JOC54_003203</name>
</gene>